<name>A0A1K1R3J4_9FLAO</name>
<feature type="transmembrane region" description="Helical" evidence="6">
    <location>
        <begin position="310"/>
        <end position="333"/>
    </location>
</feature>
<evidence type="ECO:0000313" key="8">
    <source>
        <dbReference type="Proteomes" id="UP000182248"/>
    </source>
</evidence>
<feature type="transmembrane region" description="Helical" evidence="6">
    <location>
        <begin position="340"/>
        <end position="364"/>
    </location>
</feature>
<feature type="transmembrane region" description="Helical" evidence="6">
    <location>
        <begin position="413"/>
        <end position="430"/>
    </location>
</feature>
<feature type="transmembrane region" description="Helical" evidence="6">
    <location>
        <begin position="21"/>
        <end position="42"/>
    </location>
</feature>
<keyword evidence="4 6" id="KW-1133">Transmembrane helix</keyword>
<gene>
    <name evidence="6" type="primary">nhaA</name>
    <name evidence="7" type="ORF">SAMN02927921_03138</name>
</gene>
<feature type="transmembrane region" description="Helical" evidence="6">
    <location>
        <begin position="376"/>
        <end position="401"/>
    </location>
</feature>
<comment type="subcellular location">
    <subcellularLocation>
        <location evidence="1">Cell inner membrane</location>
        <topology evidence="1">Multi-pass membrane protein</topology>
    </subcellularLocation>
    <subcellularLocation>
        <location evidence="6">Cell membrane</location>
        <topology evidence="6">Multi-pass membrane protein</topology>
    </subcellularLocation>
</comment>
<dbReference type="EMBL" id="FPJE01000018">
    <property type="protein sequence ID" value="SFW66589.1"/>
    <property type="molecule type" value="Genomic_DNA"/>
</dbReference>
<dbReference type="Gene3D" id="1.20.1530.10">
    <property type="entry name" value="Na+/H+ antiporter like domain"/>
    <property type="match status" value="1"/>
</dbReference>
<comment type="function">
    <text evidence="6">Na(+)/H(+) antiporter that extrudes sodium in exchange for external protons.</text>
</comment>
<evidence type="ECO:0000313" key="7">
    <source>
        <dbReference type="EMBL" id="SFW66589.1"/>
    </source>
</evidence>
<evidence type="ECO:0000256" key="3">
    <source>
        <dbReference type="ARBA" id="ARBA00022692"/>
    </source>
</evidence>
<accession>A0A1K1R3J4</accession>
<dbReference type="GO" id="GO:0006885">
    <property type="term" value="P:regulation of pH"/>
    <property type="evidence" value="ECO:0007669"/>
    <property type="project" value="UniProtKB-UniRule"/>
</dbReference>
<protein>
    <recommendedName>
        <fullName evidence="6">Na(+)/H(+) antiporter NhaA</fullName>
    </recommendedName>
    <alternativeName>
        <fullName evidence="6">Sodium/proton antiporter NhaA</fullName>
    </alternativeName>
</protein>
<comment type="catalytic activity">
    <reaction evidence="6">
        <text>Na(+)(in) + 2 H(+)(out) = Na(+)(out) + 2 H(+)(in)</text>
        <dbReference type="Rhea" id="RHEA:29251"/>
        <dbReference type="ChEBI" id="CHEBI:15378"/>
        <dbReference type="ChEBI" id="CHEBI:29101"/>
    </reaction>
</comment>
<dbReference type="GO" id="GO:0005886">
    <property type="term" value="C:plasma membrane"/>
    <property type="evidence" value="ECO:0007669"/>
    <property type="project" value="UniProtKB-SubCell"/>
</dbReference>
<evidence type="ECO:0000256" key="6">
    <source>
        <dbReference type="HAMAP-Rule" id="MF_01844"/>
    </source>
</evidence>
<evidence type="ECO:0000256" key="2">
    <source>
        <dbReference type="ARBA" id="ARBA00022475"/>
    </source>
</evidence>
<keyword evidence="6" id="KW-0406">Ion transport</keyword>
<dbReference type="RefSeq" id="WP_072318325.1">
    <property type="nucleotide sequence ID" value="NZ_FPJE01000018.1"/>
</dbReference>
<dbReference type="Proteomes" id="UP000182248">
    <property type="component" value="Unassembled WGS sequence"/>
</dbReference>
<keyword evidence="6" id="KW-0739">Sodium transport</keyword>
<dbReference type="AlphaFoldDB" id="A0A1K1R3J4"/>
<keyword evidence="8" id="KW-1185">Reference proteome</keyword>
<evidence type="ECO:0000256" key="5">
    <source>
        <dbReference type="ARBA" id="ARBA00023136"/>
    </source>
</evidence>
<proteinExistence type="inferred from homology"/>
<evidence type="ECO:0000256" key="4">
    <source>
        <dbReference type="ARBA" id="ARBA00022989"/>
    </source>
</evidence>
<feature type="transmembrane region" description="Helical" evidence="6">
    <location>
        <begin position="162"/>
        <end position="182"/>
    </location>
</feature>
<organism evidence="7 8">
    <name type="scientific">Sinomicrobium oceani</name>
    <dbReference type="NCBI Taxonomy" id="1150368"/>
    <lineage>
        <taxon>Bacteria</taxon>
        <taxon>Pseudomonadati</taxon>
        <taxon>Bacteroidota</taxon>
        <taxon>Flavobacteriia</taxon>
        <taxon>Flavobacteriales</taxon>
        <taxon>Flavobacteriaceae</taxon>
        <taxon>Sinomicrobium</taxon>
    </lineage>
</organism>
<feature type="transmembrane region" description="Helical" evidence="6">
    <location>
        <begin position="70"/>
        <end position="87"/>
    </location>
</feature>
<dbReference type="InterPro" id="IPR023171">
    <property type="entry name" value="Na/H_antiporter_dom_sf"/>
</dbReference>
<dbReference type="NCBIfam" id="TIGR00773">
    <property type="entry name" value="NhaA"/>
    <property type="match status" value="1"/>
</dbReference>
<reference evidence="7 8" key="1">
    <citation type="submission" date="2016-11" db="EMBL/GenBank/DDBJ databases">
        <authorList>
            <person name="Jaros S."/>
            <person name="Januszkiewicz K."/>
            <person name="Wedrychowicz H."/>
        </authorList>
    </citation>
    <scope>NUCLEOTIDE SEQUENCE [LARGE SCALE GENOMIC DNA]</scope>
    <source>
        <strain evidence="7 8">CGMCC 1.12145</strain>
    </source>
</reference>
<feature type="transmembrane region" description="Helical" evidence="6">
    <location>
        <begin position="188"/>
        <end position="206"/>
    </location>
</feature>
<feature type="transmembrane region" description="Helical" evidence="6">
    <location>
        <begin position="103"/>
        <end position="123"/>
    </location>
</feature>
<dbReference type="HAMAP" id="MF_01844">
    <property type="entry name" value="NhaA"/>
    <property type="match status" value="1"/>
</dbReference>
<keyword evidence="6" id="KW-0050">Antiport</keyword>
<keyword evidence="2 6" id="KW-1003">Cell membrane</keyword>
<keyword evidence="3 6" id="KW-0812">Transmembrane</keyword>
<comment type="similarity">
    <text evidence="6">Belongs to the NhaA Na(+)/H(+) (TC 2.A.33) antiporter family.</text>
</comment>
<dbReference type="STRING" id="1150368.SAMN02927921_03138"/>
<dbReference type="GO" id="GO:0015385">
    <property type="term" value="F:sodium:proton antiporter activity"/>
    <property type="evidence" value="ECO:0007669"/>
    <property type="project" value="UniProtKB-UniRule"/>
</dbReference>
<dbReference type="InterPro" id="IPR004670">
    <property type="entry name" value="NhaA"/>
</dbReference>
<sequence length="441" mass="47806">MQKNLLDKALSPVHKFIHYEHAGGIMLFLAVVAALILANSPFEHAYNEFWETPLDIEFGNRHLDYTLHEWVNDGLMAMFFFVVGLELKREMIAGELASFKKALLPFMAALGGMLVPAVIYMMINQGLPSSDGWGIPMATDIVFTLALMGVVSNRVPVAAKVFLVALATVDDLGAVIVIALFYSSDLSLFNLSIGLVILAILLIANFMGVRNIIFYAALGIGGVWLAFLLSGVHATIAGVLVAFAIPARTKVDENEYSGHIRGLISEFDREIPLKGPLTTVKQHDIIEEIKNVSYAAQTPLQKLETAMHPWVSFLIIPLFAVSNAGVVIGGNFFRDLENPVSLGIIAGLVIGKCIGIFGFTWIMARFKIAKLPGNTGWRHILGLSLLAGMGFTMSLFVTNLAFNDAQFITQAKYGILLASLIAAILGVIVLKTSRKTAQAAG</sequence>
<feature type="transmembrane region" description="Helical" evidence="6">
    <location>
        <begin position="213"/>
        <end position="245"/>
    </location>
</feature>
<keyword evidence="6" id="KW-0915">Sodium</keyword>
<dbReference type="PANTHER" id="PTHR30341:SF0">
    <property type="entry name" value="NA(+)_H(+) ANTIPORTER NHAA"/>
    <property type="match status" value="1"/>
</dbReference>
<dbReference type="PANTHER" id="PTHR30341">
    <property type="entry name" value="SODIUM ION/PROTON ANTIPORTER NHAA-RELATED"/>
    <property type="match status" value="1"/>
</dbReference>
<dbReference type="Pfam" id="PF06965">
    <property type="entry name" value="Na_H_antiport_1"/>
    <property type="match status" value="1"/>
</dbReference>
<keyword evidence="5 6" id="KW-0472">Membrane</keyword>
<evidence type="ECO:0000256" key="1">
    <source>
        <dbReference type="ARBA" id="ARBA00004429"/>
    </source>
</evidence>
<keyword evidence="6" id="KW-0813">Transport</keyword>
<dbReference type="OrthoDB" id="9808135at2"/>